<name>A0AAF0IR82_9BASI</name>
<accession>A0AAF0IR82</accession>
<dbReference type="Proteomes" id="UP001214603">
    <property type="component" value="Chromosome 1"/>
</dbReference>
<sequence>MASSDVQLQHTQVSAAGHIEPSHVGTLLEALGRKIHVPPTTFVLRETFLHRSDDESAHALESSDSQWSNVRRAREHSRITVRTEDGITHFALPLPPAPPGSSPSVLVRSVVLVQDLTPTRAEPPRAPVEGIAVFATPLATLGALATHHTGWDELAYLLNWTPFAEQLVYGLRYVLDSSNPLVLNELRVYCTADCESIGDDTKAHAKHTFHVRALSSFRSDVGAGVPKHRQDESAAALQYAVQHIEQLQRSLESIVPLHRDL</sequence>
<organism evidence="1 2">
    <name type="scientific">Malassezia obtusa</name>
    <dbReference type="NCBI Taxonomy" id="76774"/>
    <lineage>
        <taxon>Eukaryota</taxon>
        <taxon>Fungi</taxon>
        <taxon>Dikarya</taxon>
        <taxon>Basidiomycota</taxon>
        <taxon>Ustilaginomycotina</taxon>
        <taxon>Malasseziomycetes</taxon>
        <taxon>Malasseziales</taxon>
        <taxon>Malasseziaceae</taxon>
        <taxon>Malassezia</taxon>
    </lineage>
</organism>
<gene>
    <name evidence="1" type="ORF">MOBT1_000858</name>
</gene>
<protein>
    <submittedName>
        <fullName evidence="1">Uncharacterized protein</fullName>
    </submittedName>
</protein>
<keyword evidence="2" id="KW-1185">Reference proteome</keyword>
<reference evidence="1" key="1">
    <citation type="submission" date="2023-03" db="EMBL/GenBank/DDBJ databases">
        <title>Mating type loci evolution in Malassezia.</title>
        <authorList>
            <person name="Coelho M.A."/>
        </authorList>
    </citation>
    <scope>NUCLEOTIDE SEQUENCE</scope>
    <source>
        <strain evidence="1">CBS 7876</strain>
    </source>
</reference>
<dbReference type="EMBL" id="CP119934">
    <property type="protein sequence ID" value="WFD02177.1"/>
    <property type="molecule type" value="Genomic_DNA"/>
</dbReference>
<evidence type="ECO:0000313" key="1">
    <source>
        <dbReference type="EMBL" id="WFD02177.1"/>
    </source>
</evidence>
<dbReference type="AlphaFoldDB" id="A0AAF0IR82"/>
<proteinExistence type="predicted"/>
<evidence type="ECO:0000313" key="2">
    <source>
        <dbReference type="Proteomes" id="UP001214603"/>
    </source>
</evidence>